<keyword evidence="10" id="KW-1185">Reference proteome</keyword>
<evidence type="ECO:0000256" key="5">
    <source>
        <dbReference type="SAM" id="SignalP"/>
    </source>
</evidence>
<dbReference type="GO" id="GO:0010487">
    <property type="term" value="F:thermospermine synthase activity"/>
    <property type="evidence" value="ECO:0007669"/>
    <property type="project" value="TreeGrafter"/>
</dbReference>
<organism evidence="9 10">
    <name type="scientific">Nitzschia inconspicua</name>
    <dbReference type="NCBI Taxonomy" id="303405"/>
    <lineage>
        <taxon>Eukaryota</taxon>
        <taxon>Sar</taxon>
        <taxon>Stramenopiles</taxon>
        <taxon>Ochrophyta</taxon>
        <taxon>Bacillariophyta</taxon>
        <taxon>Bacillariophyceae</taxon>
        <taxon>Bacillariophycidae</taxon>
        <taxon>Bacillariales</taxon>
        <taxon>Bacillariaceae</taxon>
        <taxon>Nitzschia</taxon>
    </lineage>
</organism>
<evidence type="ECO:0000256" key="3">
    <source>
        <dbReference type="PROSITE-ProRule" id="PRU00354"/>
    </source>
</evidence>
<evidence type="ECO:0000259" key="7">
    <source>
        <dbReference type="PROSITE" id="PS51006"/>
    </source>
</evidence>
<dbReference type="GO" id="GO:0006596">
    <property type="term" value="P:polyamine biosynthetic process"/>
    <property type="evidence" value="ECO:0007669"/>
    <property type="project" value="UniProtKB-UniRule"/>
</dbReference>
<reference evidence="9" key="2">
    <citation type="submission" date="2021-04" db="EMBL/GenBank/DDBJ databases">
        <authorList>
            <person name="Podell S."/>
        </authorList>
    </citation>
    <scope>NUCLEOTIDE SEQUENCE</scope>
    <source>
        <strain evidence="9">Hildebrandi</strain>
    </source>
</reference>
<reference evidence="9" key="1">
    <citation type="journal article" date="2021" name="Sci. Rep.">
        <title>Diploid genomic architecture of Nitzschia inconspicua, an elite biomass production diatom.</title>
        <authorList>
            <person name="Oliver A."/>
            <person name="Podell S."/>
            <person name="Pinowska A."/>
            <person name="Traller J.C."/>
            <person name="Smith S.R."/>
            <person name="McClure R."/>
            <person name="Beliaev A."/>
            <person name="Bohutskyi P."/>
            <person name="Hill E.A."/>
            <person name="Rabines A."/>
            <person name="Zheng H."/>
            <person name="Allen L.Z."/>
            <person name="Kuo A."/>
            <person name="Grigoriev I.V."/>
            <person name="Allen A.E."/>
            <person name="Hazlebeck D."/>
            <person name="Allen E.E."/>
        </authorList>
    </citation>
    <scope>NUCLEOTIDE SEQUENCE</scope>
    <source>
        <strain evidence="9">Hildebrandi</strain>
    </source>
</reference>
<dbReference type="OrthoDB" id="39740at2759"/>
<dbReference type="PANTHER" id="PTHR43317">
    <property type="entry name" value="THERMOSPERMINE SYNTHASE ACAULIS5"/>
    <property type="match status" value="1"/>
</dbReference>
<dbReference type="InterPro" id="IPR001045">
    <property type="entry name" value="Spermi_synthase"/>
</dbReference>
<keyword evidence="1 3" id="KW-0808">Transferase</keyword>
<feature type="domain" description="PABS" evidence="7">
    <location>
        <begin position="423"/>
        <end position="678"/>
    </location>
</feature>
<proteinExistence type="inferred from homology"/>
<name>A0A9K3PJX7_9STRA</name>
<dbReference type="Proteomes" id="UP000693970">
    <property type="component" value="Unassembled WGS sequence"/>
</dbReference>
<feature type="active site" description="Proton acceptor" evidence="3">
    <location>
        <position position="589"/>
    </location>
</feature>
<dbReference type="HAMAP" id="MF_00198">
    <property type="entry name" value="Spermidine_synth"/>
    <property type="match status" value="1"/>
</dbReference>
<accession>A0A9K3PJX7</accession>
<dbReference type="Pfam" id="PF01564">
    <property type="entry name" value="Spermine_synth"/>
    <property type="match status" value="1"/>
</dbReference>
<keyword evidence="5" id="KW-0732">Signal</keyword>
<comment type="caution">
    <text evidence="9">The sequence shown here is derived from an EMBL/GenBank/DDBJ whole genome shotgun (WGS) entry which is preliminary data.</text>
</comment>
<evidence type="ECO:0000313" key="8">
    <source>
        <dbReference type="EMBL" id="KAG7336966.1"/>
    </source>
</evidence>
<gene>
    <name evidence="9" type="ORF">IV203_016359</name>
    <name evidence="8" type="ORF">IV203_017415</name>
</gene>
<evidence type="ECO:0000313" key="10">
    <source>
        <dbReference type="Proteomes" id="UP000693970"/>
    </source>
</evidence>
<evidence type="ECO:0000256" key="4">
    <source>
        <dbReference type="SAM" id="Coils"/>
    </source>
</evidence>
<dbReference type="AlphaFoldDB" id="A0A9K3PJX7"/>
<dbReference type="EMBL" id="JAGRRH010000020">
    <property type="protein sequence ID" value="KAG7347654.1"/>
    <property type="molecule type" value="Genomic_DNA"/>
</dbReference>
<dbReference type="PROSITE" id="PS50280">
    <property type="entry name" value="SET"/>
    <property type="match status" value="1"/>
</dbReference>
<sequence>MHFKSAFVSLCFSAVAVIVPAEEIPLVDTHLEEAREIFNWISGSTEGWITSKQDVRREVPGDFNSPLGVYATKRIEKGEVIARIPWDNIIKSDIPNEDGQLCCGTVTAVAREMKLGNRSKYAPYAVYLNGEADSQIPSAWSEPGKALLKEVLGDGLPPEDPDDWINDWVRRCKGDPSDKIARKAALLVVQRSDDSIMIPAYDAYNHRNGNWTNTKTIMEEGKYHLTTATKRIEPGQQIMISYNQCEQCPGRKFGYGTAEILRDYGFVEYFPQRWHFVEDEIEFDLDKDDEGKLVLHWQEQPRETDAKTREQIKVELKSEIQRLRRMKNIDWNFEFEDRDHGIARHEWDTVWKFVDANIIAMSVALDAMGPMTTVPIIDTKADIRDTVRPKETSEEQTCPNDDSGSCGATEDLFPLTANGSHYDTLDWEFDDLDYQRSTCDNREIMKFTDFDDLEYVKTYYQEMTFTEKPSTDDICMDLDNIVQICSNYRPQYHEYVSHAAARFVKDVRRVIFIGGGDSMLLHEALKYPNLEKVVGLELDQTVVRKCFKHFKTSPHFDDPRVEWWFGDATKSLLLLPEDYWGSFDLVLVDLSETVVSFSVTAELDVFDALSLLLNPVGVMVKNEHYMEKLSSAFDYSLELHYDSPVICSQVLAFGSNNVDFFHDPVYDPHVENFLYGTMHTPETRYDLMHGYRKNIAPKEKCNLKIPEDPTEQDKTAGILEIVNAEDTDKNLPNDLTSLLKAVAENNGFALVSDPIYDHDTSIVVLSDGYIEAKVWPLDQYVAFDIYLWGRTYMMASMKAALVEAVGSKDVSAYRVVVGGVFGTSTWREDQKILGPKVKQLRNCKEDVVKTGKLDPVMASSIAFEEVLPLTLKNEGITAVVVCGERGKECTGLKTLQDLASIKELIPIYECPGLEEKIENAYACETEILEALKKGLAQTEAKLDILIMDPSSSYKMNQIIASITSSQTLRDQLTSEHMVAASWLSDMSETWRRDLLDRFRKQWGLDPASHAEFYLQADEKTFDLVVFSSNNEQANYEYKNLENRLRDRLSDSKATIELRKIHGALYRFKEDFQPRVFKQEDYDSKPGRVQFANQSPFGRQNIFQLVKSDGYKEELAFTLNELWGHLEAAMTGIHMIPSTVRQITGFGEGGMIAAVTSMGDAILVYDGREHIDISLYTDGEFTGLPEKFMGRFMYEIERKMKVALRDDQPRGIGHVINFPSDFEEEEEEEEEA</sequence>
<dbReference type="InterPro" id="IPR030374">
    <property type="entry name" value="PABS"/>
</dbReference>
<dbReference type="EMBL" id="JAGRRH010000099">
    <property type="protein sequence ID" value="KAG7336966.1"/>
    <property type="molecule type" value="Genomic_DNA"/>
</dbReference>
<protein>
    <submittedName>
        <fullName evidence="9">Spermidine synthase</fullName>
    </submittedName>
</protein>
<evidence type="ECO:0000256" key="2">
    <source>
        <dbReference type="ARBA" id="ARBA00023115"/>
    </source>
</evidence>
<feature type="signal peptide" evidence="5">
    <location>
        <begin position="1"/>
        <end position="21"/>
    </location>
</feature>
<feature type="domain" description="SET" evidence="6">
    <location>
        <begin position="46"/>
        <end position="243"/>
    </location>
</feature>
<evidence type="ECO:0000256" key="1">
    <source>
        <dbReference type="ARBA" id="ARBA00022679"/>
    </source>
</evidence>
<keyword evidence="2 3" id="KW-0620">Polyamine biosynthesis</keyword>
<feature type="chain" id="PRO_5039883023" evidence="5">
    <location>
        <begin position="22"/>
        <end position="1231"/>
    </location>
</feature>
<keyword evidence="4" id="KW-0175">Coiled coil</keyword>
<dbReference type="PROSITE" id="PS51006">
    <property type="entry name" value="PABS_2"/>
    <property type="match status" value="1"/>
</dbReference>
<evidence type="ECO:0000313" key="9">
    <source>
        <dbReference type="EMBL" id="KAG7347654.1"/>
    </source>
</evidence>
<evidence type="ECO:0000259" key="6">
    <source>
        <dbReference type="PROSITE" id="PS50280"/>
    </source>
</evidence>
<feature type="coiled-coil region" evidence="4">
    <location>
        <begin position="1023"/>
        <end position="1050"/>
    </location>
</feature>
<dbReference type="PANTHER" id="PTHR43317:SF1">
    <property type="entry name" value="THERMOSPERMINE SYNTHASE ACAULIS5"/>
    <property type="match status" value="1"/>
</dbReference>
<dbReference type="InterPro" id="IPR001214">
    <property type="entry name" value="SET_dom"/>
</dbReference>
<dbReference type="Pfam" id="PF00856">
    <property type="entry name" value="SET"/>
    <property type="match status" value="1"/>
</dbReference>